<dbReference type="AlphaFoldDB" id="A0AA48I9U4"/>
<accession>A0AA48I9U4</accession>
<evidence type="ECO:0000256" key="1">
    <source>
        <dbReference type="SAM" id="MobiDB-lite"/>
    </source>
</evidence>
<dbReference type="RefSeq" id="XP_060455755.1">
    <property type="nucleotide sequence ID" value="XM_060599020.1"/>
</dbReference>
<dbReference type="Proteomes" id="UP001233271">
    <property type="component" value="Chromosome 3"/>
</dbReference>
<proteinExistence type="predicted"/>
<dbReference type="GeneID" id="85494360"/>
<sequence>MVVGYIISSTIRAATDAHTDWKYGMQPRYDHSLIYKPVYKLTTVIERKVNPNPNPNANLNPNPHQRRVAHLRSSPQPIVLAHPTERRRRSPRRAPTEIDCEFQDEDDPPPPYPGTSTVMPPRYQA</sequence>
<gene>
    <name evidence="2" type="ORF">CcaverHIS019_0305600</name>
</gene>
<evidence type="ECO:0000313" key="3">
    <source>
        <dbReference type="Proteomes" id="UP001233271"/>
    </source>
</evidence>
<feature type="compositionally biased region" description="Acidic residues" evidence="1">
    <location>
        <begin position="98"/>
        <end position="108"/>
    </location>
</feature>
<feature type="region of interest" description="Disordered" evidence="1">
    <location>
        <begin position="49"/>
        <end position="125"/>
    </location>
</feature>
<reference evidence="2" key="1">
    <citation type="journal article" date="2023" name="BMC Genomics">
        <title>Chromosome-level genome assemblies of Cutaneotrichosporon spp. (Trichosporonales, Basidiomycota) reveal imbalanced evolution between nucleotide sequences and chromosome synteny.</title>
        <authorList>
            <person name="Kobayashi Y."/>
            <person name="Kayamori A."/>
            <person name="Aoki K."/>
            <person name="Shiwa Y."/>
            <person name="Matsutani M."/>
            <person name="Fujita N."/>
            <person name="Sugita T."/>
            <person name="Iwasaki W."/>
            <person name="Tanaka N."/>
            <person name="Takashima M."/>
        </authorList>
    </citation>
    <scope>NUCLEOTIDE SEQUENCE</scope>
    <source>
        <strain evidence="2">HIS019</strain>
    </source>
</reference>
<name>A0AA48I9U4_9TREE</name>
<dbReference type="EMBL" id="AP028214">
    <property type="protein sequence ID" value="BEI90490.1"/>
    <property type="molecule type" value="Genomic_DNA"/>
</dbReference>
<protein>
    <submittedName>
        <fullName evidence="2">Uncharacterized protein</fullName>
    </submittedName>
</protein>
<evidence type="ECO:0000313" key="2">
    <source>
        <dbReference type="EMBL" id="BEI90490.1"/>
    </source>
</evidence>
<keyword evidence="3" id="KW-1185">Reference proteome</keyword>
<dbReference type="KEGG" id="ccac:CcaHIS019_0305600"/>
<organism evidence="2 3">
    <name type="scientific">Cutaneotrichosporon cavernicola</name>
    <dbReference type="NCBI Taxonomy" id="279322"/>
    <lineage>
        <taxon>Eukaryota</taxon>
        <taxon>Fungi</taxon>
        <taxon>Dikarya</taxon>
        <taxon>Basidiomycota</taxon>
        <taxon>Agaricomycotina</taxon>
        <taxon>Tremellomycetes</taxon>
        <taxon>Trichosporonales</taxon>
        <taxon>Trichosporonaceae</taxon>
        <taxon>Cutaneotrichosporon</taxon>
    </lineage>
</organism>